<gene>
    <name evidence="1" type="ORF">CA163_00600</name>
</gene>
<evidence type="ECO:0000313" key="2">
    <source>
        <dbReference type="Proteomes" id="UP000214596"/>
    </source>
</evidence>
<dbReference type="AlphaFoldDB" id="A0A227JJS1"/>
<reference evidence="1 2" key="1">
    <citation type="journal article" date="2017" name="Appl. Environ. Microbiol.">
        <title>Parallel evolution of two clades of a major Atlantic endemic Vibrio parahaemolyticus pathogen lineage by independent acquisition of related pathogenicity islands.</title>
        <authorList>
            <person name="Xu F."/>
            <person name="Gonzalez-Escalona N."/>
            <person name="Drees K.P."/>
            <person name="Sebra R.P."/>
            <person name="Cooper V.S."/>
            <person name="Jones S.H."/>
            <person name="Whistler C.A."/>
        </authorList>
    </citation>
    <scope>NUCLEOTIDE SEQUENCE [LARGE SCALE GENOMIC DNA]</scope>
    <source>
        <strain evidence="1 2">MAVP-3</strain>
    </source>
</reference>
<name>A0A227JJS1_VIBPH</name>
<evidence type="ECO:0000313" key="1">
    <source>
        <dbReference type="EMBL" id="OXE34765.1"/>
    </source>
</evidence>
<sequence length="136" mass="15215">MKYQTDLDAVPQCPPQGCSPKSLTAYRFVFEKMDHGSFLPVGKMSPSRVDKARKNRVKCSMLALSMFDTEENALAKFEELQESNQHIAKSIGSFLAEGSIDVNDGIASKPNSRGHFDVFEFKGVDLLPKFRKLRAL</sequence>
<comment type="caution">
    <text evidence="1">The sequence shown here is derived from an EMBL/GenBank/DDBJ whole genome shotgun (WGS) entry which is preliminary data.</text>
</comment>
<accession>A0A227JJS1</accession>
<dbReference type="RefSeq" id="WP_046876236.1">
    <property type="nucleotide sequence ID" value="NZ_JANFKV010000039.1"/>
</dbReference>
<organism evidence="1 2">
    <name type="scientific">Vibrio parahaemolyticus</name>
    <dbReference type="NCBI Taxonomy" id="670"/>
    <lineage>
        <taxon>Bacteria</taxon>
        <taxon>Pseudomonadati</taxon>
        <taxon>Pseudomonadota</taxon>
        <taxon>Gammaproteobacteria</taxon>
        <taxon>Vibrionales</taxon>
        <taxon>Vibrionaceae</taxon>
        <taxon>Vibrio</taxon>
    </lineage>
</organism>
<dbReference type="EMBL" id="NIXT01000011">
    <property type="protein sequence ID" value="OXE34765.1"/>
    <property type="molecule type" value="Genomic_DNA"/>
</dbReference>
<proteinExistence type="predicted"/>
<protein>
    <submittedName>
        <fullName evidence="1">Uncharacterized protein</fullName>
    </submittedName>
</protein>
<dbReference type="Proteomes" id="UP000214596">
    <property type="component" value="Unassembled WGS sequence"/>
</dbReference>